<dbReference type="InterPro" id="IPR058923">
    <property type="entry name" value="RCC1-like_dom"/>
</dbReference>
<dbReference type="PROSITE" id="PS50012">
    <property type="entry name" value="RCC1_3"/>
    <property type="match status" value="6"/>
</dbReference>
<evidence type="ECO:0000313" key="5">
    <source>
        <dbReference type="Proteomes" id="UP000243459"/>
    </source>
</evidence>
<dbReference type="Pfam" id="PF25390">
    <property type="entry name" value="WD40_RLD"/>
    <property type="match status" value="1"/>
</dbReference>
<dbReference type="Gramene" id="ONK81996">
    <property type="protein sequence ID" value="ONK81996"/>
    <property type="gene ID" value="A4U43_C01F35040"/>
</dbReference>
<dbReference type="Proteomes" id="UP000243459">
    <property type="component" value="Chromosome 1"/>
</dbReference>
<evidence type="ECO:0000259" key="3">
    <source>
        <dbReference type="Pfam" id="PF25390"/>
    </source>
</evidence>
<feature type="repeat" description="RCC1" evidence="2">
    <location>
        <begin position="355"/>
        <end position="406"/>
    </location>
</feature>
<evidence type="ECO:0000256" key="1">
    <source>
        <dbReference type="ARBA" id="ARBA00022737"/>
    </source>
</evidence>
<dbReference type="InterPro" id="IPR000408">
    <property type="entry name" value="Reg_chr_condens"/>
</dbReference>
<feature type="domain" description="RCC1-like" evidence="3">
    <location>
        <begin position="26"/>
        <end position="401"/>
    </location>
</feature>
<dbReference type="OMA" id="SWNEPKR"/>
<proteinExistence type="predicted"/>
<dbReference type="EMBL" id="CM007381">
    <property type="protein sequence ID" value="ONK81996.1"/>
    <property type="molecule type" value="Genomic_DNA"/>
</dbReference>
<name>A0A5P1FUJ8_ASPOF</name>
<keyword evidence="1" id="KW-0677">Repeat</keyword>
<dbReference type="PRINTS" id="PR00633">
    <property type="entry name" value="RCCNDNSATION"/>
</dbReference>
<organism evidence="4 5">
    <name type="scientific">Asparagus officinalis</name>
    <name type="common">Garden asparagus</name>
    <dbReference type="NCBI Taxonomy" id="4686"/>
    <lineage>
        <taxon>Eukaryota</taxon>
        <taxon>Viridiplantae</taxon>
        <taxon>Streptophyta</taxon>
        <taxon>Embryophyta</taxon>
        <taxon>Tracheophyta</taxon>
        <taxon>Spermatophyta</taxon>
        <taxon>Magnoliopsida</taxon>
        <taxon>Liliopsida</taxon>
        <taxon>Asparagales</taxon>
        <taxon>Asparagaceae</taxon>
        <taxon>Asparagoideae</taxon>
        <taxon>Asparagus</taxon>
    </lineage>
</organism>
<protein>
    <recommendedName>
        <fullName evidence="3">RCC1-like domain-containing protein</fullName>
    </recommendedName>
</protein>
<evidence type="ECO:0000313" key="4">
    <source>
        <dbReference type="EMBL" id="ONK81996.1"/>
    </source>
</evidence>
<gene>
    <name evidence="4" type="ORF">A4U43_C01F35040</name>
</gene>
<feature type="repeat" description="RCC1" evidence="2">
    <location>
        <begin position="179"/>
        <end position="269"/>
    </location>
</feature>
<keyword evidence="5" id="KW-1185">Reference proteome</keyword>
<accession>A0A5P1FUJ8</accession>
<dbReference type="InterPro" id="IPR009091">
    <property type="entry name" value="RCC1/BLIP-II"/>
</dbReference>
<feature type="repeat" description="RCC1" evidence="2">
    <location>
        <begin position="71"/>
        <end position="133"/>
    </location>
</feature>
<feature type="repeat" description="RCC1" evidence="2">
    <location>
        <begin position="24"/>
        <end position="70"/>
    </location>
</feature>
<evidence type="ECO:0000256" key="2">
    <source>
        <dbReference type="PROSITE-ProRule" id="PRU00235"/>
    </source>
</evidence>
<reference evidence="5" key="1">
    <citation type="journal article" date="2017" name="Nat. Commun.">
        <title>The asparagus genome sheds light on the origin and evolution of a young Y chromosome.</title>
        <authorList>
            <person name="Harkess A."/>
            <person name="Zhou J."/>
            <person name="Xu C."/>
            <person name="Bowers J.E."/>
            <person name="Van der Hulst R."/>
            <person name="Ayyampalayam S."/>
            <person name="Mercati F."/>
            <person name="Riccardi P."/>
            <person name="McKain M.R."/>
            <person name="Kakrana A."/>
            <person name="Tang H."/>
            <person name="Ray J."/>
            <person name="Groenendijk J."/>
            <person name="Arikit S."/>
            <person name="Mathioni S.M."/>
            <person name="Nakano M."/>
            <person name="Shan H."/>
            <person name="Telgmann-Rauber A."/>
            <person name="Kanno A."/>
            <person name="Yue Z."/>
            <person name="Chen H."/>
            <person name="Li W."/>
            <person name="Chen Y."/>
            <person name="Xu X."/>
            <person name="Zhang Y."/>
            <person name="Luo S."/>
            <person name="Chen H."/>
            <person name="Gao J."/>
            <person name="Mao Z."/>
            <person name="Pires J.C."/>
            <person name="Luo M."/>
            <person name="Kudrna D."/>
            <person name="Wing R.A."/>
            <person name="Meyers B.C."/>
            <person name="Yi K."/>
            <person name="Kong H."/>
            <person name="Lavrijsen P."/>
            <person name="Sunseri F."/>
            <person name="Falavigna A."/>
            <person name="Ye Y."/>
            <person name="Leebens-Mack J.H."/>
            <person name="Chen G."/>
        </authorList>
    </citation>
    <scope>NUCLEOTIDE SEQUENCE [LARGE SCALE GENOMIC DNA]</scope>
    <source>
        <strain evidence="5">cv. DH0086</strain>
    </source>
</reference>
<dbReference type="PANTHER" id="PTHR22870">
    <property type="entry name" value="REGULATOR OF CHROMOSOME CONDENSATION"/>
    <property type="match status" value="1"/>
</dbReference>
<dbReference type="InterPro" id="IPR051210">
    <property type="entry name" value="Ub_ligase/GEF_domain"/>
</dbReference>
<dbReference type="PANTHER" id="PTHR22870:SF365">
    <property type="entry name" value="REGULATOR OF CHROMOSOME CONDENSATION (CELL CYCLE REGULATORY PROTEIN)-RELATED"/>
    <property type="match status" value="1"/>
</dbReference>
<dbReference type="Gene3D" id="2.130.10.30">
    <property type="entry name" value="Regulator of chromosome condensation 1/beta-lactamase-inhibitor protein II"/>
    <property type="match status" value="2"/>
</dbReference>
<dbReference type="AlphaFoldDB" id="A0A5P1FUJ8"/>
<feature type="repeat" description="RCC1" evidence="2">
    <location>
        <begin position="126"/>
        <end position="178"/>
    </location>
</feature>
<dbReference type="SUPFAM" id="SSF50985">
    <property type="entry name" value="RCC1/BLIP-II"/>
    <property type="match status" value="1"/>
</dbReference>
<feature type="repeat" description="RCC1" evidence="2">
    <location>
        <begin position="270"/>
        <end position="354"/>
    </location>
</feature>
<dbReference type="PROSITE" id="PS00626">
    <property type="entry name" value="RCC1_2"/>
    <property type="match status" value="1"/>
</dbReference>
<sequence length="406" mass="43556">MPILKRTSLLRLSLSSIRFISSSSSVYSFGDSSNGALGLSSPLLDAYEPTKIPNLPVAASHYHSLAVTTDSEVWAWGRNVEGQLGRGANSPRETWGQPTRVEGLGHVTAQTAFASGVVSSAIGDDGSLWVWGRSKRGQLGLGKGVIEAIKPSKVEALSDHKIVKVSFGWGHALALTRDGKLFGWGYCKDGRLGEMGQALCQPSENVPSADWSLDKSSMLEIAARHVELKIKEEENMPIIWEPQFVEEFSSLRVSDIACGLDHSLFISCKNTLLSCGDNTYSQLGRNTEGSKILPVNINSQPLSLSTGLGHCLSICQTRSNSSPEEIPAIIESLEDESIVSVSAGRVHSLALTSKGDLWAWGSGRNGRLGLGSSMDEEEPALVESLEGLRVLQAVSGFDHNLILVAD</sequence>